<keyword evidence="2" id="KW-1185">Reference proteome</keyword>
<dbReference type="EMBL" id="CM043790">
    <property type="protein sequence ID" value="KAI4825186.1"/>
    <property type="molecule type" value="Genomic_DNA"/>
</dbReference>
<name>A0ACB9XF59_CHAAC</name>
<sequence length="252" mass="28474">MLDMSVPVVAKFRRLLDSLPRETLPDVVASMIRTSNMEKTPGEVLDALSLEERFKKALPMLTRQIEGLKLLQKTRKKSPDNEKTVLSVRKDCLDIRAARTLLDNDHYAMDKLKRRVLEYLAVRQLKTLLKGPILCFVGPQEEFHRIALGGVCDQSDIRGHRRTYVGSMPGRIINGLKTVAGDLGQVLDPEQNHSFTDHYPQRGLRPVASALYCHSKHHSHHPPRPLDRMEVLQVPGGANTQEEKVEIAHTVT</sequence>
<evidence type="ECO:0000313" key="2">
    <source>
        <dbReference type="Proteomes" id="UP001057452"/>
    </source>
</evidence>
<proteinExistence type="predicted"/>
<evidence type="ECO:0000313" key="1">
    <source>
        <dbReference type="EMBL" id="KAI4825186.1"/>
    </source>
</evidence>
<dbReference type="Proteomes" id="UP001057452">
    <property type="component" value="Chromosome 6"/>
</dbReference>
<reference evidence="1" key="1">
    <citation type="submission" date="2022-05" db="EMBL/GenBank/DDBJ databases">
        <title>Chromosome-level genome of Chaenocephalus aceratus.</title>
        <authorList>
            <person name="Park H."/>
        </authorList>
    </citation>
    <scope>NUCLEOTIDE SEQUENCE</scope>
    <source>
        <strain evidence="1">KU_202001</strain>
    </source>
</reference>
<gene>
    <name evidence="1" type="ORF">KUCAC02_020877</name>
</gene>
<comment type="caution">
    <text evidence="1">The sequence shown here is derived from an EMBL/GenBank/DDBJ whole genome shotgun (WGS) entry which is preliminary data.</text>
</comment>
<organism evidence="1 2">
    <name type="scientific">Chaenocephalus aceratus</name>
    <name type="common">Blackfin icefish</name>
    <name type="synonym">Chaenichthys aceratus</name>
    <dbReference type="NCBI Taxonomy" id="36190"/>
    <lineage>
        <taxon>Eukaryota</taxon>
        <taxon>Metazoa</taxon>
        <taxon>Chordata</taxon>
        <taxon>Craniata</taxon>
        <taxon>Vertebrata</taxon>
        <taxon>Euteleostomi</taxon>
        <taxon>Actinopterygii</taxon>
        <taxon>Neopterygii</taxon>
        <taxon>Teleostei</taxon>
        <taxon>Neoteleostei</taxon>
        <taxon>Acanthomorphata</taxon>
        <taxon>Eupercaria</taxon>
        <taxon>Perciformes</taxon>
        <taxon>Notothenioidei</taxon>
        <taxon>Channichthyidae</taxon>
        <taxon>Chaenocephalus</taxon>
    </lineage>
</organism>
<protein>
    <submittedName>
        <fullName evidence="1">Uncharacterized protein</fullName>
    </submittedName>
</protein>
<accession>A0ACB9XF59</accession>